<dbReference type="GO" id="GO:0050660">
    <property type="term" value="F:flavin adenine dinucleotide binding"/>
    <property type="evidence" value="ECO:0007669"/>
    <property type="project" value="TreeGrafter"/>
</dbReference>
<dbReference type="PROSITE" id="PS51257">
    <property type="entry name" value="PROKAR_LIPOPROTEIN"/>
    <property type="match status" value="1"/>
</dbReference>
<dbReference type="PANTHER" id="PTHR21197:SF0">
    <property type="entry name" value="UDP-GALACTOPYRANOSE MUTASE"/>
    <property type="match status" value="1"/>
</dbReference>
<evidence type="ECO:0000313" key="2">
    <source>
        <dbReference type="Proteomes" id="UP000250086"/>
    </source>
</evidence>
<dbReference type="AlphaFoldDB" id="A0A2X0VCE6"/>
<name>A0A2X0VCE6_9GAMM</name>
<dbReference type="PRINTS" id="PR00419">
    <property type="entry name" value="ADXRDTASE"/>
</dbReference>
<accession>A0A2X0VCE6</accession>
<dbReference type="PANTHER" id="PTHR21197">
    <property type="entry name" value="UDP-GALACTOPYRANOSE MUTASE"/>
    <property type="match status" value="1"/>
</dbReference>
<dbReference type="InterPro" id="IPR036188">
    <property type="entry name" value="FAD/NAD-bd_sf"/>
</dbReference>
<dbReference type="Proteomes" id="UP000250086">
    <property type="component" value="Unassembled WGS sequence"/>
</dbReference>
<dbReference type="GO" id="GO:0005829">
    <property type="term" value="C:cytosol"/>
    <property type="evidence" value="ECO:0007669"/>
    <property type="project" value="TreeGrafter"/>
</dbReference>
<reference evidence="1 2" key="1">
    <citation type="submission" date="2018-06" db="EMBL/GenBank/DDBJ databases">
        <authorList>
            <consortium name="Pathogen Informatics"/>
            <person name="Doyle S."/>
        </authorList>
    </citation>
    <scope>NUCLEOTIDE SEQUENCE [LARGE SCALE GENOMIC DNA]</scope>
    <source>
        <strain evidence="1 2">NCTC13093</strain>
    </source>
</reference>
<evidence type="ECO:0000313" key="1">
    <source>
        <dbReference type="EMBL" id="SPT70866.1"/>
    </source>
</evidence>
<dbReference type="SUPFAM" id="SSF51971">
    <property type="entry name" value="Nucleotide-binding domain"/>
    <property type="match status" value="1"/>
</dbReference>
<gene>
    <name evidence="1" type="ORF">NCTC13093_02290</name>
</gene>
<dbReference type="RefSeq" id="WP_113744883.1">
    <property type="nucleotide sequence ID" value="NZ_UAPV01000001.1"/>
</dbReference>
<protein>
    <submittedName>
        <fullName evidence="1">Protoporphyrinogen oxidase</fullName>
    </submittedName>
</protein>
<dbReference type="Pfam" id="PF13450">
    <property type="entry name" value="NAD_binding_8"/>
    <property type="match status" value="1"/>
</dbReference>
<proteinExistence type="predicted"/>
<dbReference type="EMBL" id="UAPV01000001">
    <property type="protein sequence ID" value="SPT70866.1"/>
    <property type="molecule type" value="Genomic_DNA"/>
</dbReference>
<sequence length="435" mass="50320">MKNILVVGAGPSGLACAKRLSENGFDVTVIDKREYKGGLCSSFNIDGFNFDRFVHFSFTQDKELISLFNRSCKGKVREFKPSVYNYFKSKYIMHPVQNNLNSLGVAKGLLYLTSYITRKRSNIVNYYDWLCASYGKKFADDFPVLYTQKYWCADPKNMETKWIGPRMSNISFIDYIQSIFSKNERVKYYHKTQRYPEFGGYGSFLNELDGSYKLELDTELISIDVTNKVAKTTKKDIKFDSIVYTAPLKELHKFINEDTLKSKCGQLHHTSGYMVSLGLNKKPNNKGIFFYIYDKDILFARAYYPHLKSSNNVPDGCYSIQLEFYTLDGKEIEAPQDTLQSSINKVLQSIDLSNENVLFCDIKFEKYANVLFDHGIYKAREEIINVAKNNNIYLAGRFGLWDYLWSDQSIKSGFDAALQIINKRDYDKNCFNNRS</sequence>
<dbReference type="GO" id="GO:0008767">
    <property type="term" value="F:UDP-galactopyranose mutase activity"/>
    <property type="evidence" value="ECO:0007669"/>
    <property type="project" value="TreeGrafter"/>
</dbReference>
<dbReference type="Gene3D" id="3.50.50.60">
    <property type="entry name" value="FAD/NAD(P)-binding domain"/>
    <property type="match status" value="1"/>
</dbReference>
<organism evidence="1 2">
    <name type="scientific">Anaerobiospirillum thomasii</name>
    <dbReference type="NCBI Taxonomy" id="179995"/>
    <lineage>
        <taxon>Bacteria</taxon>
        <taxon>Pseudomonadati</taxon>
        <taxon>Pseudomonadota</taxon>
        <taxon>Gammaproteobacteria</taxon>
        <taxon>Aeromonadales</taxon>
        <taxon>Succinivibrionaceae</taxon>
        <taxon>Anaerobiospirillum</taxon>
    </lineage>
</organism>
<keyword evidence="2" id="KW-1185">Reference proteome</keyword>